<keyword evidence="2 5" id="KW-0812">Transmembrane</keyword>
<keyword evidence="4 5" id="KW-0472">Membrane</keyword>
<keyword evidence="7" id="KW-1185">Reference proteome</keyword>
<dbReference type="NCBIfam" id="NF002586">
    <property type="entry name" value="PRK02237.1"/>
    <property type="match status" value="1"/>
</dbReference>
<comment type="caution">
    <text evidence="6">The sequence shown here is derived from an EMBL/GenBank/DDBJ whole genome shotgun (WGS) entry which is preliminary data.</text>
</comment>
<dbReference type="InterPro" id="IPR003844">
    <property type="entry name" value="UPF0060"/>
</dbReference>
<dbReference type="RefSeq" id="WP_171087172.1">
    <property type="nucleotide sequence ID" value="NZ_JABAIV010000007.1"/>
</dbReference>
<feature type="transmembrane region" description="Helical" evidence="5">
    <location>
        <begin position="91"/>
        <end position="111"/>
    </location>
</feature>
<comment type="subcellular location">
    <subcellularLocation>
        <location evidence="5">Cell membrane</location>
        <topology evidence="5">Multi-pass membrane protein</topology>
    </subcellularLocation>
</comment>
<proteinExistence type="inferred from homology"/>
<evidence type="ECO:0000256" key="4">
    <source>
        <dbReference type="ARBA" id="ARBA00023136"/>
    </source>
</evidence>
<feature type="transmembrane region" description="Helical" evidence="5">
    <location>
        <begin position="66"/>
        <end position="85"/>
    </location>
</feature>
<accession>A0A7Y2K1M0</accession>
<dbReference type="GO" id="GO:0005886">
    <property type="term" value="C:plasma membrane"/>
    <property type="evidence" value="ECO:0007669"/>
    <property type="project" value="UniProtKB-SubCell"/>
</dbReference>
<protein>
    <submittedName>
        <fullName evidence="6">YnfA family protein</fullName>
    </submittedName>
</protein>
<reference evidence="6 7" key="1">
    <citation type="submission" date="2020-04" db="EMBL/GenBank/DDBJ databases">
        <title>Massilia sp. nov., a cold adapted bacteria isolated from Arctic soil.</title>
        <authorList>
            <person name="Son J."/>
            <person name="Ka J.-O."/>
        </authorList>
    </citation>
    <scope>NUCLEOTIDE SEQUENCE [LARGE SCALE GENOMIC DNA]</scope>
    <source>
        <strain evidence="6 7">ML15P13</strain>
    </source>
</reference>
<evidence type="ECO:0000256" key="3">
    <source>
        <dbReference type="ARBA" id="ARBA00022989"/>
    </source>
</evidence>
<gene>
    <name evidence="6" type="ORF">HGB41_18520</name>
</gene>
<keyword evidence="3 5" id="KW-1133">Transmembrane helix</keyword>
<name>A0A7Y2K1M0_9BURK</name>
<feature type="transmembrane region" description="Helical" evidence="5">
    <location>
        <begin position="39"/>
        <end position="59"/>
    </location>
</feature>
<sequence>MSFDLLSTGRLAGLFFITAVAELLGCYLPLLWITGKGSAWLLLPAALSLVAFVWLLTLHPAASGRVYASYGAVYIATALAWLVVVDGVKPIWSDYLGVGLALLGAACIALGHRQA</sequence>
<evidence type="ECO:0000256" key="5">
    <source>
        <dbReference type="HAMAP-Rule" id="MF_00010"/>
    </source>
</evidence>
<keyword evidence="1 5" id="KW-1003">Cell membrane</keyword>
<comment type="similarity">
    <text evidence="5">Belongs to the UPF0060 family.</text>
</comment>
<dbReference type="Pfam" id="PF02694">
    <property type="entry name" value="UPF0060"/>
    <property type="match status" value="1"/>
</dbReference>
<evidence type="ECO:0000256" key="2">
    <source>
        <dbReference type="ARBA" id="ARBA00022692"/>
    </source>
</evidence>
<feature type="transmembrane region" description="Helical" evidence="5">
    <location>
        <begin position="12"/>
        <end position="33"/>
    </location>
</feature>
<dbReference type="EMBL" id="JABAIV010000007">
    <property type="protein sequence ID" value="NNG24982.1"/>
    <property type="molecule type" value="Genomic_DNA"/>
</dbReference>
<dbReference type="PANTHER" id="PTHR36116">
    <property type="entry name" value="UPF0060 MEMBRANE PROTEIN YNFA"/>
    <property type="match status" value="1"/>
</dbReference>
<evidence type="ECO:0000313" key="7">
    <source>
        <dbReference type="Proteomes" id="UP000533905"/>
    </source>
</evidence>
<dbReference type="Proteomes" id="UP000533905">
    <property type="component" value="Unassembled WGS sequence"/>
</dbReference>
<evidence type="ECO:0000313" key="6">
    <source>
        <dbReference type="EMBL" id="NNG24982.1"/>
    </source>
</evidence>
<dbReference type="HAMAP" id="MF_00010">
    <property type="entry name" value="UPF0060"/>
    <property type="match status" value="1"/>
</dbReference>
<evidence type="ECO:0000256" key="1">
    <source>
        <dbReference type="ARBA" id="ARBA00022475"/>
    </source>
</evidence>
<dbReference type="PANTHER" id="PTHR36116:SF1">
    <property type="entry name" value="UPF0060 MEMBRANE PROTEIN YNFA"/>
    <property type="match status" value="1"/>
</dbReference>
<dbReference type="AlphaFoldDB" id="A0A7Y2K1M0"/>
<organism evidence="6 7">
    <name type="scientific">Telluria aromaticivorans</name>
    <dbReference type="NCBI Taxonomy" id="2725995"/>
    <lineage>
        <taxon>Bacteria</taxon>
        <taxon>Pseudomonadati</taxon>
        <taxon>Pseudomonadota</taxon>
        <taxon>Betaproteobacteria</taxon>
        <taxon>Burkholderiales</taxon>
        <taxon>Oxalobacteraceae</taxon>
        <taxon>Telluria group</taxon>
        <taxon>Telluria</taxon>
    </lineage>
</organism>